<dbReference type="SUPFAM" id="SSF88659">
    <property type="entry name" value="Sigma3 and sigma4 domains of RNA polymerase sigma factors"/>
    <property type="match status" value="1"/>
</dbReference>
<keyword evidence="5" id="KW-0804">Transcription</keyword>
<feature type="domain" description="DUF6596" evidence="8">
    <location>
        <begin position="178"/>
        <end position="275"/>
    </location>
</feature>
<dbReference type="PANTHER" id="PTHR47756">
    <property type="entry name" value="BLL6612 PROTEIN-RELATED"/>
    <property type="match status" value="1"/>
</dbReference>
<dbReference type="InterPro" id="IPR013249">
    <property type="entry name" value="RNA_pol_sigma70_r4_t2"/>
</dbReference>
<dbReference type="Pfam" id="PF04542">
    <property type="entry name" value="Sigma70_r2"/>
    <property type="match status" value="1"/>
</dbReference>
<sequence>MNPEIEDLLRAEAPQVLGALVRRFGRFDIAEDAVQEALLAAAQTWPDEGVPDGPRSWLIRVAYRRMVDLLRSDQARRRRELEAGAAELAMAEPARAGQTGGTDDSLTLLLLCCHPALGHTSQVALTLRAVGGLTTAEIAHAYGTSEATMGTRISRAKQQLAKAGARFTLPTGADRDTRMAAVLQVLYLIFNEGYTATAGADLTRVDLTAEAIRLTRMLHATIPDDAEATGLLALMLLTESRRAARTSAGELIPLDQQDPSQWNREMITEGTALIDSVWNRAPAGPYQIQAAIAAVHAAAEPGRTDWPQIAMLYLWLERLTPTPPVQLARVVAVAHAHGPARGLALLDDLNQRHHLDTNPLTRQREYAVRAHLLQQVGDTTTAAELFRRAAELTDNQVEQRYLHGKADGIA</sequence>
<reference evidence="9 10" key="1">
    <citation type="submission" date="2019-05" db="EMBL/GenBank/DDBJ databases">
        <title>Genomes sequences of two Nocardia cyriacigeorgica environmental isolates, type strains Nocardia asteroides ATCC 19247 and Nocardia cyriacigeorgica DSM 44484.</title>
        <authorList>
            <person name="Vautrin F."/>
            <person name="Bergeron E."/>
            <person name="Dubost A."/>
            <person name="Abrouk D."/>
            <person name="Rodriguez Nava V."/>
            <person name="Pujic P."/>
        </authorList>
    </citation>
    <scope>NUCLEOTIDE SEQUENCE [LARGE SCALE GENOMIC DNA]</scope>
    <source>
        <strain evidence="9 10">EML 446</strain>
    </source>
</reference>
<evidence type="ECO:0000256" key="1">
    <source>
        <dbReference type="ARBA" id="ARBA00010641"/>
    </source>
</evidence>
<evidence type="ECO:0000256" key="4">
    <source>
        <dbReference type="ARBA" id="ARBA00023125"/>
    </source>
</evidence>
<evidence type="ECO:0000256" key="2">
    <source>
        <dbReference type="ARBA" id="ARBA00023015"/>
    </source>
</evidence>
<dbReference type="GO" id="GO:0003677">
    <property type="term" value="F:DNA binding"/>
    <property type="evidence" value="ECO:0007669"/>
    <property type="project" value="UniProtKB-KW"/>
</dbReference>
<dbReference type="PANTHER" id="PTHR47756:SF2">
    <property type="entry name" value="BLL6612 PROTEIN"/>
    <property type="match status" value="1"/>
</dbReference>
<dbReference type="Gene3D" id="1.10.10.10">
    <property type="entry name" value="Winged helix-like DNA-binding domain superfamily/Winged helix DNA-binding domain"/>
    <property type="match status" value="1"/>
</dbReference>
<dbReference type="GO" id="GO:0016987">
    <property type="term" value="F:sigma factor activity"/>
    <property type="evidence" value="ECO:0007669"/>
    <property type="project" value="UniProtKB-KW"/>
</dbReference>
<dbReference type="InterPro" id="IPR046531">
    <property type="entry name" value="DUF6596"/>
</dbReference>
<dbReference type="Proteomes" id="UP000306378">
    <property type="component" value="Unassembled WGS sequence"/>
</dbReference>
<evidence type="ECO:0000313" key="10">
    <source>
        <dbReference type="Proteomes" id="UP000306378"/>
    </source>
</evidence>
<dbReference type="NCBIfam" id="TIGR02937">
    <property type="entry name" value="sigma70-ECF"/>
    <property type="match status" value="1"/>
</dbReference>
<dbReference type="GO" id="GO:0006352">
    <property type="term" value="P:DNA-templated transcription initiation"/>
    <property type="evidence" value="ECO:0007669"/>
    <property type="project" value="InterPro"/>
</dbReference>
<protein>
    <submittedName>
        <fullName evidence="9">Sigma-70 family RNA polymerase sigma factor</fullName>
    </submittedName>
</protein>
<keyword evidence="4" id="KW-0238">DNA-binding</keyword>
<dbReference type="InterPro" id="IPR007627">
    <property type="entry name" value="RNA_pol_sigma70_r2"/>
</dbReference>
<feature type="domain" description="RNA polymerase sigma factor 70 region 4 type 2" evidence="7">
    <location>
        <begin position="110"/>
        <end position="160"/>
    </location>
</feature>
<comment type="caution">
    <text evidence="9">The sequence shown here is derived from an EMBL/GenBank/DDBJ whole genome shotgun (WGS) entry which is preliminary data.</text>
</comment>
<dbReference type="RefSeq" id="WP_138450897.1">
    <property type="nucleotide sequence ID" value="NZ_VBUT01000009.1"/>
</dbReference>
<dbReference type="Gene3D" id="1.10.1740.10">
    <property type="match status" value="1"/>
</dbReference>
<dbReference type="InterPro" id="IPR013324">
    <property type="entry name" value="RNA_pol_sigma_r3/r4-like"/>
</dbReference>
<gene>
    <name evidence="9" type="ORF">FEK34_23045</name>
</gene>
<dbReference type="InterPro" id="IPR036388">
    <property type="entry name" value="WH-like_DNA-bd_sf"/>
</dbReference>
<dbReference type="Pfam" id="PF08281">
    <property type="entry name" value="Sigma70_r4_2"/>
    <property type="match status" value="1"/>
</dbReference>
<evidence type="ECO:0000259" key="6">
    <source>
        <dbReference type="Pfam" id="PF04542"/>
    </source>
</evidence>
<accession>A0A5R8NGP6</accession>
<dbReference type="InterPro" id="IPR013325">
    <property type="entry name" value="RNA_pol_sigma_r2"/>
</dbReference>
<keyword evidence="3" id="KW-0731">Sigma factor</keyword>
<dbReference type="AlphaFoldDB" id="A0A5R8NGP6"/>
<name>A0A5R8NGP6_9NOCA</name>
<evidence type="ECO:0000313" key="9">
    <source>
        <dbReference type="EMBL" id="TLF74872.1"/>
    </source>
</evidence>
<evidence type="ECO:0000256" key="3">
    <source>
        <dbReference type="ARBA" id="ARBA00023082"/>
    </source>
</evidence>
<feature type="domain" description="RNA polymerase sigma-70 region 2" evidence="6">
    <location>
        <begin position="8"/>
        <end position="74"/>
    </location>
</feature>
<evidence type="ECO:0000259" key="7">
    <source>
        <dbReference type="Pfam" id="PF08281"/>
    </source>
</evidence>
<comment type="similarity">
    <text evidence="1">Belongs to the sigma-70 factor family. ECF subfamily.</text>
</comment>
<organism evidence="9 10">
    <name type="scientific">Nocardia cyriacigeorgica</name>
    <dbReference type="NCBI Taxonomy" id="135487"/>
    <lineage>
        <taxon>Bacteria</taxon>
        <taxon>Bacillati</taxon>
        <taxon>Actinomycetota</taxon>
        <taxon>Actinomycetes</taxon>
        <taxon>Mycobacteriales</taxon>
        <taxon>Nocardiaceae</taxon>
        <taxon>Nocardia</taxon>
    </lineage>
</organism>
<keyword evidence="2" id="KW-0805">Transcription regulation</keyword>
<dbReference type="SUPFAM" id="SSF88946">
    <property type="entry name" value="Sigma2 domain of RNA polymerase sigma factors"/>
    <property type="match status" value="1"/>
</dbReference>
<dbReference type="EMBL" id="VBUT01000009">
    <property type="protein sequence ID" value="TLF74872.1"/>
    <property type="molecule type" value="Genomic_DNA"/>
</dbReference>
<proteinExistence type="inferred from homology"/>
<evidence type="ECO:0000259" key="8">
    <source>
        <dbReference type="Pfam" id="PF20239"/>
    </source>
</evidence>
<dbReference type="InterPro" id="IPR014284">
    <property type="entry name" value="RNA_pol_sigma-70_dom"/>
</dbReference>
<dbReference type="Pfam" id="PF20239">
    <property type="entry name" value="DUF6596"/>
    <property type="match status" value="1"/>
</dbReference>
<evidence type="ECO:0000256" key="5">
    <source>
        <dbReference type="ARBA" id="ARBA00023163"/>
    </source>
</evidence>